<keyword evidence="9" id="KW-1185">Reference proteome</keyword>
<evidence type="ECO:0000256" key="4">
    <source>
        <dbReference type="ARBA" id="ARBA00023136"/>
    </source>
</evidence>
<proteinExistence type="inferred from homology"/>
<dbReference type="OrthoDB" id="4525788at2759"/>
<keyword evidence="3 6" id="KW-1133">Transmembrane helix</keyword>
<dbReference type="PANTHER" id="PTHR33048">
    <property type="entry name" value="PTH11-LIKE INTEGRAL MEMBRANE PROTEIN (AFU_ORTHOLOGUE AFUA_5G11245)"/>
    <property type="match status" value="1"/>
</dbReference>
<gene>
    <name evidence="8" type="ORF">BP6252_07434</name>
</gene>
<dbReference type="PANTHER" id="PTHR33048:SF129">
    <property type="entry name" value="INTEGRAL MEMBRANE PROTEIN-RELATED"/>
    <property type="match status" value="1"/>
</dbReference>
<organism evidence="8 9">
    <name type="scientific">Coleophoma cylindrospora</name>
    <dbReference type="NCBI Taxonomy" id="1849047"/>
    <lineage>
        <taxon>Eukaryota</taxon>
        <taxon>Fungi</taxon>
        <taxon>Dikarya</taxon>
        <taxon>Ascomycota</taxon>
        <taxon>Pezizomycotina</taxon>
        <taxon>Leotiomycetes</taxon>
        <taxon>Helotiales</taxon>
        <taxon>Dermateaceae</taxon>
        <taxon>Coleophoma</taxon>
    </lineage>
</organism>
<comment type="subcellular location">
    <subcellularLocation>
        <location evidence="1">Membrane</location>
        <topology evidence="1">Multi-pass membrane protein</topology>
    </subcellularLocation>
</comment>
<feature type="transmembrane region" description="Helical" evidence="6">
    <location>
        <begin position="26"/>
        <end position="48"/>
    </location>
</feature>
<protein>
    <recommendedName>
        <fullName evidence="7">Rhodopsin domain-containing protein</fullName>
    </recommendedName>
</protein>
<feature type="transmembrane region" description="Helical" evidence="6">
    <location>
        <begin position="141"/>
        <end position="162"/>
    </location>
</feature>
<evidence type="ECO:0000256" key="5">
    <source>
        <dbReference type="ARBA" id="ARBA00038359"/>
    </source>
</evidence>
<evidence type="ECO:0000256" key="3">
    <source>
        <dbReference type="ARBA" id="ARBA00022989"/>
    </source>
</evidence>
<feature type="transmembrane region" description="Helical" evidence="6">
    <location>
        <begin position="100"/>
        <end position="121"/>
    </location>
</feature>
<evidence type="ECO:0000313" key="8">
    <source>
        <dbReference type="EMBL" id="RDW73527.1"/>
    </source>
</evidence>
<dbReference type="GO" id="GO:0016020">
    <property type="term" value="C:membrane"/>
    <property type="evidence" value="ECO:0007669"/>
    <property type="project" value="UniProtKB-SubCell"/>
</dbReference>
<evidence type="ECO:0000256" key="2">
    <source>
        <dbReference type="ARBA" id="ARBA00022692"/>
    </source>
</evidence>
<feature type="transmembrane region" description="Helical" evidence="6">
    <location>
        <begin position="185"/>
        <end position="208"/>
    </location>
</feature>
<comment type="similarity">
    <text evidence="5">Belongs to the SAT4 family.</text>
</comment>
<dbReference type="InterPro" id="IPR052337">
    <property type="entry name" value="SAT4-like"/>
</dbReference>
<dbReference type="AlphaFoldDB" id="A0A3D8RHL0"/>
<feature type="transmembrane region" description="Helical" evidence="6">
    <location>
        <begin position="260"/>
        <end position="279"/>
    </location>
</feature>
<accession>A0A3D8RHL0</accession>
<evidence type="ECO:0000313" key="9">
    <source>
        <dbReference type="Proteomes" id="UP000256645"/>
    </source>
</evidence>
<keyword evidence="2 6" id="KW-0812">Transmembrane</keyword>
<evidence type="ECO:0000256" key="1">
    <source>
        <dbReference type="ARBA" id="ARBA00004141"/>
    </source>
</evidence>
<dbReference type="EMBL" id="PDLM01000007">
    <property type="protein sequence ID" value="RDW73527.1"/>
    <property type="molecule type" value="Genomic_DNA"/>
</dbReference>
<feature type="transmembrane region" description="Helical" evidence="6">
    <location>
        <begin position="60"/>
        <end position="80"/>
    </location>
</feature>
<keyword evidence="4 6" id="KW-0472">Membrane</keyword>
<dbReference type="Pfam" id="PF20684">
    <property type="entry name" value="Fung_rhodopsin"/>
    <property type="match status" value="1"/>
</dbReference>
<feature type="domain" description="Rhodopsin" evidence="7">
    <location>
        <begin position="44"/>
        <end position="285"/>
    </location>
</feature>
<evidence type="ECO:0000256" key="6">
    <source>
        <dbReference type="SAM" id="Phobius"/>
    </source>
</evidence>
<dbReference type="STRING" id="1849047.A0A3D8RHL0"/>
<feature type="transmembrane region" description="Helical" evidence="6">
    <location>
        <begin position="220"/>
        <end position="240"/>
    </location>
</feature>
<reference evidence="8 9" key="1">
    <citation type="journal article" date="2018" name="IMA Fungus">
        <title>IMA Genome-F 9: Draft genome sequence of Annulohypoxylon stygium, Aspergillus mulundensis, Berkeleyomyces basicola (syn. Thielaviopsis basicola), Ceratocystis smalleyi, two Cercospora beticola strains, Coleophoma cylindrospora, Fusarium fracticaudum, Phialophora cf. hyalina, and Morchella septimelata.</title>
        <authorList>
            <person name="Wingfield B.D."/>
            <person name="Bills G.F."/>
            <person name="Dong Y."/>
            <person name="Huang W."/>
            <person name="Nel W.J."/>
            <person name="Swalarsk-Parry B.S."/>
            <person name="Vaghefi N."/>
            <person name="Wilken P.M."/>
            <person name="An Z."/>
            <person name="de Beer Z.W."/>
            <person name="De Vos L."/>
            <person name="Chen L."/>
            <person name="Duong T.A."/>
            <person name="Gao Y."/>
            <person name="Hammerbacher A."/>
            <person name="Kikkert J.R."/>
            <person name="Li Y."/>
            <person name="Li H."/>
            <person name="Li K."/>
            <person name="Li Q."/>
            <person name="Liu X."/>
            <person name="Ma X."/>
            <person name="Naidoo K."/>
            <person name="Pethybridge S.J."/>
            <person name="Sun J."/>
            <person name="Steenkamp E.T."/>
            <person name="van der Nest M.A."/>
            <person name="van Wyk S."/>
            <person name="Wingfield M.J."/>
            <person name="Xiong C."/>
            <person name="Yue Q."/>
            <person name="Zhang X."/>
        </authorList>
    </citation>
    <scope>NUCLEOTIDE SEQUENCE [LARGE SCALE GENOMIC DNA]</scope>
    <source>
        <strain evidence="8 9">BP6252</strain>
    </source>
</reference>
<name>A0A3D8RHL0_9HELO</name>
<sequence>MLLPPESVIASWPTPNYVDPVVRGNAVVLMNLIFYPILLTVIVLRSVTRCFISKSFGLDDYLIIAALFPTTAFAAVALLSERHFELNRHVWDVPVANLSIGRQLILSSQIIFTVAQTLTKLSMLSLIYRIMSSASRRLQSLTIWIMIWVTLGGSIFITVVIFQCRPISAYWTLSTTPQKCINEPIHVLIASIFNTLNDFVVVGFPIPTVYKLQLPRRQQIVVMLLFGGGFVVCIAGGARTVFTHRMVSSWDESWDSYPNWISSSVELYIGIICASIPATKPFFQRFIPQLINSASRSRLTFSAKGRSNSSAARSRTSNLADVELGNFQSPLKRFSEYLGDTQRASKMRIIHEESEVPRESETSLSSFNVAGGEYYRPRVPEGRQRQEAPLSMSSTATMDTIEIMRVESVHSRSQLIQPMSGMF</sequence>
<dbReference type="Proteomes" id="UP000256645">
    <property type="component" value="Unassembled WGS sequence"/>
</dbReference>
<evidence type="ECO:0000259" key="7">
    <source>
        <dbReference type="Pfam" id="PF20684"/>
    </source>
</evidence>
<dbReference type="InterPro" id="IPR049326">
    <property type="entry name" value="Rhodopsin_dom_fungi"/>
</dbReference>
<comment type="caution">
    <text evidence="8">The sequence shown here is derived from an EMBL/GenBank/DDBJ whole genome shotgun (WGS) entry which is preliminary data.</text>
</comment>